<gene>
    <name evidence="2" type="ORF">HID58_081589</name>
</gene>
<name>A0ABQ7Y854_BRANA</name>
<dbReference type="PANTHER" id="PTHR19865:SF11">
    <property type="entry name" value="BNAA08G02260D PROTEIN"/>
    <property type="match status" value="1"/>
</dbReference>
<dbReference type="EMBL" id="JAGKQM010000018">
    <property type="protein sequence ID" value="KAH0864378.1"/>
    <property type="molecule type" value="Genomic_DNA"/>
</dbReference>
<evidence type="ECO:0000256" key="1">
    <source>
        <dbReference type="SAM" id="Phobius"/>
    </source>
</evidence>
<dbReference type="InterPro" id="IPR036322">
    <property type="entry name" value="WD40_repeat_dom_sf"/>
</dbReference>
<keyword evidence="1" id="KW-0472">Membrane</keyword>
<evidence type="ECO:0000313" key="2">
    <source>
        <dbReference type="EMBL" id="KAH0864378.1"/>
    </source>
</evidence>
<accession>A0ABQ7Y854</accession>
<dbReference type="PANTHER" id="PTHR19865">
    <property type="entry name" value="U3 SMALL NUCLEOLAR RNA INTERACTING PROTEIN 2"/>
    <property type="match status" value="1"/>
</dbReference>
<feature type="transmembrane region" description="Helical" evidence="1">
    <location>
        <begin position="12"/>
        <end position="32"/>
    </location>
</feature>
<dbReference type="SUPFAM" id="SSF50978">
    <property type="entry name" value="WD40 repeat-like"/>
    <property type="match status" value="1"/>
</dbReference>
<keyword evidence="1" id="KW-0812">Transmembrane</keyword>
<dbReference type="Proteomes" id="UP000824890">
    <property type="component" value="Unassembled WGS sequence"/>
</dbReference>
<comment type="caution">
    <text evidence="2">The sequence shown here is derived from an EMBL/GenBank/DDBJ whole genome shotgun (WGS) entry which is preliminary data.</text>
</comment>
<feature type="non-terminal residue" evidence="2">
    <location>
        <position position="1"/>
    </location>
</feature>
<keyword evidence="3" id="KW-1185">Reference proteome</keyword>
<protein>
    <submittedName>
        <fullName evidence="2">Uncharacterized protein</fullName>
    </submittedName>
</protein>
<evidence type="ECO:0000313" key="3">
    <source>
        <dbReference type="Proteomes" id="UP000824890"/>
    </source>
</evidence>
<organism evidence="2 3">
    <name type="scientific">Brassica napus</name>
    <name type="common">Rape</name>
    <dbReference type="NCBI Taxonomy" id="3708"/>
    <lineage>
        <taxon>Eukaryota</taxon>
        <taxon>Viridiplantae</taxon>
        <taxon>Streptophyta</taxon>
        <taxon>Embryophyta</taxon>
        <taxon>Tracheophyta</taxon>
        <taxon>Spermatophyta</taxon>
        <taxon>Magnoliopsida</taxon>
        <taxon>eudicotyledons</taxon>
        <taxon>Gunneridae</taxon>
        <taxon>Pentapetalae</taxon>
        <taxon>rosids</taxon>
        <taxon>malvids</taxon>
        <taxon>Brassicales</taxon>
        <taxon>Brassicaceae</taxon>
        <taxon>Brassiceae</taxon>
        <taxon>Brassica</taxon>
    </lineage>
</organism>
<reference evidence="2 3" key="1">
    <citation type="submission" date="2021-05" db="EMBL/GenBank/DDBJ databases">
        <title>Genome Assembly of Synthetic Allotetraploid Brassica napus Reveals Homoeologous Exchanges between Subgenomes.</title>
        <authorList>
            <person name="Davis J.T."/>
        </authorList>
    </citation>
    <scope>NUCLEOTIDE SEQUENCE [LARGE SCALE GENOMIC DNA]</scope>
    <source>
        <strain evidence="3">cv. Da-Ae</strain>
        <tissue evidence="2">Seedling</tissue>
    </source>
</reference>
<proteinExistence type="predicted"/>
<dbReference type="InterPro" id="IPR039241">
    <property type="entry name" value="Rrp9-like"/>
</dbReference>
<dbReference type="Gene3D" id="2.130.10.10">
    <property type="entry name" value="YVTN repeat-like/Quinoprotein amine dehydrogenase"/>
    <property type="match status" value="1"/>
</dbReference>
<keyword evidence="1" id="KW-1133">Transmembrane helix</keyword>
<sequence length="280" mass="31101">PFLLCTKNQPFLLSPFSFVFLFSVYYITRIFMARRRSGGRRFLGFLDARWARAATRSKTIYAMNWSVRCDKNFGHQDEILAIDALRKERALTLGRDRTMLLHKMSETSRTIYRAPASSLESCCFISETEYLSGSDRNALLKKKPVFLLKNAHSVVAGVITTNENGDHDCVEYSNSSTTSSWVSSAAVGSDFAVSGAGNGFVHLMVVEASALWIFIQASTDKTGFVNSMAFAKSGKFLIAGVGQNCYGFCDINMLQETRFGRWGCIKSAQNGVAIHPLRLS</sequence>
<dbReference type="InterPro" id="IPR015943">
    <property type="entry name" value="WD40/YVTN_repeat-like_dom_sf"/>
</dbReference>